<evidence type="ECO:0000256" key="6">
    <source>
        <dbReference type="PROSITE-ProRule" id="PRU00169"/>
    </source>
</evidence>
<dbReference type="PROSITE" id="PS50113">
    <property type="entry name" value="PAC"/>
    <property type="match status" value="1"/>
</dbReference>
<accession>A7T3D6</accession>
<dbReference type="InterPro" id="IPR004358">
    <property type="entry name" value="Sig_transdc_His_kin-like_C"/>
</dbReference>
<dbReference type="InterPro" id="IPR005619">
    <property type="entry name" value="Uncharacterised_YajG"/>
</dbReference>
<evidence type="ECO:0000256" key="1">
    <source>
        <dbReference type="ARBA" id="ARBA00000085"/>
    </source>
</evidence>
<dbReference type="SUPFAM" id="SSF55874">
    <property type="entry name" value="ATPase domain of HSP90 chaperone/DNA topoisomerase II/histidine kinase"/>
    <property type="match status" value="1"/>
</dbReference>
<organism evidence="10 11">
    <name type="scientific">Nematostella vectensis</name>
    <name type="common">Starlet sea anemone</name>
    <dbReference type="NCBI Taxonomy" id="45351"/>
    <lineage>
        <taxon>Eukaryota</taxon>
        <taxon>Metazoa</taxon>
        <taxon>Cnidaria</taxon>
        <taxon>Anthozoa</taxon>
        <taxon>Hexacorallia</taxon>
        <taxon>Actiniaria</taxon>
        <taxon>Edwardsiidae</taxon>
        <taxon>Nematostella</taxon>
    </lineage>
</organism>
<dbReference type="Gene3D" id="1.10.287.130">
    <property type="match status" value="1"/>
</dbReference>
<sequence>MSVKDQRRLDRVTGLECKDGRLFIDAATAALTDLSGVRLLRCGVDTVRQLYKGLIRPEVMGLFDNPGTLVDFAGQRWHSGRVGRDSGYQYKLQNADLGIILLVKNFNAKLDSIGPHLKIEVSPHAIDSLSPERLQAREFNQRVHPNDVERIRHLRQLFASSGEDNFEAEYRYADALGEYVWLLSRGKVLERDGEGRALRAAGTHVDITRLKQVQEDLRRASLDAQAASQAKSRFLSSMSHELRTPLNAIYGFGQLIEMEAQDKPEAKLEADYAREIVNASRHLTSLVDDILDLSSIESRRQQLKLQPVEVGALLHGCAELVQPDVLQRQLQLQVLAEADTGLYVQADMRRVRQVVLNLLSNAIKYNSPQGLIRMGYEVRSNCVRLWVEDNGAGLTAEQQANLFQPFQRLGRENSSIPGTGIGLVLCRELATLMAGEMGFSSSAGTGSRFWIDLPGAAAPTVQAAADVESASAQPKQLAEVLCVEDHPACLKVVQEALREFAQVRGAGSVQRALAELEQCTPTLLLLDLDLPDGDGMQVLDAMRLNPRLQAVPVLVISAAADEAVFAEARRRGAQACLAKPIDLAQLSMLHRLLFGLVAVASLTLVGCAHSPQQLSPQPKLNSPLTAVGQGQPVVVRVADGRPSPVLGTRGGLYPETSAISVTGQDILPKLQAQAEAAVRLLGFTPSANAVNAPQLTLTLAELKYQSPKEGLYVTEADMTATFRVDVQNSSRRYSGRYGASLNQRFGMAPNQATNTKLVGDVLSDALTRAFKDPTIGQMLAQ</sequence>
<dbReference type="Gene3D" id="3.30.450.20">
    <property type="entry name" value="PAS domain"/>
    <property type="match status" value="1"/>
</dbReference>
<dbReference type="SMART" id="SM00387">
    <property type="entry name" value="HATPase_c"/>
    <property type="match status" value="1"/>
</dbReference>
<dbReference type="PROSITE" id="PS50109">
    <property type="entry name" value="HIS_KIN"/>
    <property type="match status" value="1"/>
</dbReference>
<evidence type="ECO:0000256" key="5">
    <source>
        <dbReference type="ARBA" id="ARBA00022777"/>
    </source>
</evidence>
<dbReference type="InterPro" id="IPR001789">
    <property type="entry name" value="Sig_transdc_resp-reg_receiver"/>
</dbReference>
<evidence type="ECO:0000259" key="9">
    <source>
        <dbReference type="PROSITE" id="PS50113"/>
    </source>
</evidence>
<dbReference type="HOGENOM" id="CLU_358755_0_0_1"/>
<protein>
    <recommendedName>
        <fullName evidence="2">histidine kinase</fullName>
        <ecNumber evidence="2">2.7.13.3</ecNumber>
    </recommendedName>
</protein>
<dbReference type="Gene3D" id="3.40.50.2300">
    <property type="match status" value="1"/>
</dbReference>
<evidence type="ECO:0000313" key="11">
    <source>
        <dbReference type="Proteomes" id="UP000001593"/>
    </source>
</evidence>
<keyword evidence="4" id="KW-0808">Transferase</keyword>
<feature type="modified residue" description="4-aspartylphosphate" evidence="6">
    <location>
        <position position="527"/>
    </location>
</feature>
<keyword evidence="11" id="KW-1185">Reference proteome</keyword>
<dbReference type="CDD" id="cd00156">
    <property type="entry name" value="REC"/>
    <property type="match status" value="1"/>
</dbReference>
<dbReference type="CDD" id="cd00082">
    <property type="entry name" value="HisKA"/>
    <property type="match status" value="1"/>
</dbReference>
<dbReference type="FunFam" id="3.30.565.10:FF:000159">
    <property type="entry name" value="Two-component system sensor protein"/>
    <property type="match status" value="1"/>
</dbReference>
<dbReference type="Pfam" id="PF00512">
    <property type="entry name" value="HisKA"/>
    <property type="match status" value="1"/>
</dbReference>
<dbReference type="InterPro" id="IPR035965">
    <property type="entry name" value="PAS-like_dom_sf"/>
</dbReference>
<dbReference type="Pfam" id="PF03923">
    <property type="entry name" value="Lipoprotein_16"/>
    <property type="match status" value="1"/>
</dbReference>
<dbReference type="Pfam" id="PF00072">
    <property type="entry name" value="Response_reg"/>
    <property type="match status" value="1"/>
</dbReference>
<dbReference type="PROSITE" id="PS50110">
    <property type="entry name" value="RESPONSE_REGULATORY"/>
    <property type="match status" value="1"/>
</dbReference>
<dbReference type="STRING" id="45351.A7T3D6"/>
<evidence type="ECO:0000313" key="10">
    <source>
        <dbReference type="EMBL" id="EDO29529.1"/>
    </source>
</evidence>
<dbReference type="SMART" id="SM00388">
    <property type="entry name" value="HisKA"/>
    <property type="match status" value="1"/>
</dbReference>
<dbReference type="InParanoid" id="A7T3D6"/>
<feature type="domain" description="PAC" evidence="9">
    <location>
        <begin position="166"/>
        <end position="219"/>
    </location>
</feature>
<dbReference type="InterPro" id="IPR003661">
    <property type="entry name" value="HisK_dim/P_dom"/>
</dbReference>
<dbReference type="Pfam" id="PF08447">
    <property type="entry name" value="PAS_3"/>
    <property type="match status" value="1"/>
</dbReference>
<dbReference type="InterPro" id="IPR005467">
    <property type="entry name" value="His_kinase_dom"/>
</dbReference>
<proteinExistence type="predicted"/>
<dbReference type="Gene3D" id="3.30.565.10">
    <property type="entry name" value="Histidine kinase-like ATPase, C-terminal domain"/>
    <property type="match status" value="1"/>
</dbReference>
<dbReference type="GO" id="GO:0005886">
    <property type="term" value="C:plasma membrane"/>
    <property type="evidence" value="ECO:0000318"/>
    <property type="project" value="GO_Central"/>
</dbReference>
<evidence type="ECO:0000259" key="7">
    <source>
        <dbReference type="PROSITE" id="PS50109"/>
    </source>
</evidence>
<dbReference type="InterPro" id="IPR013655">
    <property type="entry name" value="PAS_fold_3"/>
</dbReference>
<dbReference type="Proteomes" id="UP000001593">
    <property type="component" value="Unassembled WGS sequence"/>
</dbReference>
<dbReference type="InterPro" id="IPR000700">
    <property type="entry name" value="PAS-assoc_C"/>
</dbReference>
<dbReference type="AlphaFoldDB" id="A7T3D6"/>
<comment type="catalytic activity">
    <reaction evidence="1">
        <text>ATP + protein L-histidine = ADP + protein N-phospho-L-histidine.</text>
        <dbReference type="EC" id="2.7.13.3"/>
    </reaction>
</comment>
<dbReference type="SUPFAM" id="SSF52172">
    <property type="entry name" value="CheY-like"/>
    <property type="match status" value="1"/>
</dbReference>
<dbReference type="Pfam" id="PF02518">
    <property type="entry name" value="HATPase_c"/>
    <property type="match status" value="1"/>
</dbReference>
<dbReference type="GO" id="GO:0009927">
    <property type="term" value="F:histidine phosphotransfer kinase activity"/>
    <property type="evidence" value="ECO:0000318"/>
    <property type="project" value="GO_Central"/>
</dbReference>
<dbReference type="GO" id="GO:0000160">
    <property type="term" value="P:phosphorelay signal transduction system"/>
    <property type="evidence" value="ECO:0000318"/>
    <property type="project" value="GO_Central"/>
</dbReference>
<dbReference type="SUPFAM" id="SSF47384">
    <property type="entry name" value="Homodimeric domain of signal transducing histidine kinase"/>
    <property type="match status" value="1"/>
</dbReference>
<dbReference type="EC" id="2.7.13.3" evidence="2"/>
<feature type="domain" description="Histidine kinase" evidence="7">
    <location>
        <begin position="237"/>
        <end position="457"/>
    </location>
</feature>
<dbReference type="eggNOG" id="KOG0519">
    <property type="taxonomic scope" value="Eukaryota"/>
</dbReference>
<evidence type="ECO:0000256" key="4">
    <source>
        <dbReference type="ARBA" id="ARBA00022679"/>
    </source>
</evidence>
<evidence type="ECO:0000256" key="3">
    <source>
        <dbReference type="ARBA" id="ARBA00022553"/>
    </source>
</evidence>
<reference evidence="10 11" key="1">
    <citation type="journal article" date="2007" name="Science">
        <title>Sea anemone genome reveals ancestral eumetazoan gene repertoire and genomic organization.</title>
        <authorList>
            <person name="Putnam N.H."/>
            <person name="Srivastava M."/>
            <person name="Hellsten U."/>
            <person name="Dirks B."/>
            <person name="Chapman J."/>
            <person name="Salamov A."/>
            <person name="Terry A."/>
            <person name="Shapiro H."/>
            <person name="Lindquist E."/>
            <person name="Kapitonov V.V."/>
            <person name="Jurka J."/>
            <person name="Genikhovich G."/>
            <person name="Grigoriev I.V."/>
            <person name="Lucas S.M."/>
            <person name="Steele R.E."/>
            <person name="Finnerty J.R."/>
            <person name="Technau U."/>
            <person name="Martindale M.Q."/>
            <person name="Rokhsar D.S."/>
        </authorList>
    </citation>
    <scope>NUCLEOTIDE SEQUENCE [LARGE SCALE GENOMIC DNA]</scope>
    <source>
        <strain evidence="11">CH2 X CH6</strain>
    </source>
</reference>
<dbReference type="PANTHER" id="PTHR43047">
    <property type="entry name" value="TWO-COMPONENT HISTIDINE PROTEIN KINASE"/>
    <property type="match status" value="1"/>
</dbReference>
<dbReference type="InterPro" id="IPR036890">
    <property type="entry name" value="HATPase_C_sf"/>
</dbReference>
<dbReference type="InterPro" id="IPR011006">
    <property type="entry name" value="CheY-like_superfamily"/>
</dbReference>
<dbReference type="GO" id="GO:0000155">
    <property type="term" value="F:phosphorelay sensor kinase activity"/>
    <property type="evidence" value="ECO:0000318"/>
    <property type="project" value="GO_Central"/>
</dbReference>
<dbReference type="InterPro" id="IPR036097">
    <property type="entry name" value="HisK_dim/P_sf"/>
</dbReference>
<dbReference type="PRINTS" id="PR00344">
    <property type="entry name" value="BCTRLSENSOR"/>
</dbReference>
<dbReference type="EMBL" id="DS470479">
    <property type="protein sequence ID" value="EDO29529.1"/>
    <property type="molecule type" value="Genomic_DNA"/>
</dbReference>
<dbReference type="SUPFAM" id="SSF55785">
    <property type="entry name" value="PYP-like sensor domain (PAS domain)"/>
    <property type="match status" value="1"/>
</dbReference>
<evidence type="ECO:0000259" key="8">
    <source>
        <dbReference type="PROSITE" id="PS50110"/>
    </source>
</evidence>
<dbReference type="SMART" id="SM00448">
    <property type="entry name" value="REC"/>
    <property type="match status" value="1"/>
</dbReference>
<feature type="domain" description="Response regulatory" evidence="8">
    <location>
        <begin position="479"/>
        <end position="594"/>
    </location>
</feature>
<dbReference type="InterPro" id="IPR003594">
    <property type="entry name" value="HATPase_dom"/>
</dbReference>
<dbReference type="PANTHER" id="PTHR43047:SF72">
    <property type="entry name" value="OSMOSENSING HISTIDINE PROTEIN KINASE SLN1"/>
    <property type="match status" value="1"/>
</dbReference>
<keyword evidence="5" id="KW-0418">Kinase</keyword>
<evidence type="ECO:0000256" key="2">
    <source>
        <dbReference type="ARBA" id="ARBA00012438"/>
    </source>
</evidence>
<keyword evidence="3 6" id="KW-0597">Phosphoprotein</keyword>
<name>A7T3D6_NEMVE</name>
<gene>
    <name evidence="10" type="ORF">NEMVEDRAFT_v1g221767</name>
</gene>